<dbReference type="OrthoDB" id="538336at2759"/>
<dbReference type="GO" id="GO:0033540">
    <property type="term" value="P:fatty acid beta-oxidation using acyl-CoA oxidase"/>
    <property type="evidence" value="ECO:0007669"/>
    <property type="project" value="TreeGrafter"/>
</dbReference>
<evidence type="ECO:0000313" key="2">
    <source>
        <dbReference type="EMBL" id="PIK56218.1"/>
    </source>
</evidence>
<reference evidence="2 3" key="1">
    <citation type="journal article" date="2017" name="PLoS Biol.">
        <title>The sea cucumber genome provides insights into morphological evolution and visceral regeneration.</title>
        <authorList>
            <person name="Zhang X."/>
            <person name="Sun L."/>
            <person name="Yuan J."/>
            <person name="Sun Y."/>
            <person name="Gao Y."/>
            <person name="Zhang L."/>
            <person name="Li S."/>
            <person name="Dai H."/>
            <person name="Hamel J.F."/>
            <person name="Liu C."/>
            <person name="Yu Y."/>
            <person name="Liu S."/>
            <person name="Lin W."/>
            <person name="Guo K."/>
            <person name="Jin S."/>
            <person name="Xu P."/>
            <person name="Storey K.B."/>
            <person name="Huan P."/>
            <person name="Zhang T."/>
            <person name="Zhou Y."/>
            <person name="Zhang J."/>
            <person name="Lin C."/>
            <person name="Li X."/>
            <person name="Xing L."/>
            <person name="Huo D."/>
            <person name="Sun M."/>
            <person name="Wang L."/>
            <person name="Mercier A."/>
            <person name="Li F."/>
            <person name="Yang H."/>
            <person name="Xiang J."/>
        </authorList>
    </citation>
    <scope>NUCLEOTIDE SEQUENCE [LARGE SCALE GENOMIC DNA]</scope>
    <source>
        <strain evidence="2">Shaxun</strain>
        <tissue evidence="2">Muscle</tissue>
    </source>
</reference>
<dbReference type="AlphaFoldDB" id="A0A2G8L7I6"/>
<evidence type="ECO:0000313" key="3">
    <source>
        <dbReference type="Proteomes" id="UP000230750"/>
    </source>
</evidence>
<dbReference type="PANTHER" id="PTHR10909">
    <property type="entry name" value="ELECTRON TRANSPORT OXIDOREDUCTASE"/>
    <property type="match status" value="1"/>
</dbReference>
<dbReference type="STRING" id="307972.A0A2G8L7I6"/>
<dbReference type="PANTHER" id="PTHR10909:SF390">
    <property type="entry name" value="PEROXISOMAL ACYL-COENZYME A OXIDASE 3"/>
    <property type="match status" value="1"/>
</dbReference>
<dbReference type="InterPro" id="IPR012258">
    <property type="entry name" value="Acyl-CoA_oxidase"/>
</dbReference>
<organism evidence="2 3">
    <name type="scientific">Stichopus japonicus</name>
    <name type="common">Sea cucumber</name>
    <dbReference type="NCBI Taxonomy" id="307972"/>
    <lineage>
        <taxon>Eukaryota</taxon>
        <taxon>Metazoa</taxon>
        <taxon>Echinodermata</taxon>
        <taxon>Eleutherozoa</taxon>
        <taxon>Echinozoa</taxon>
        <taxon>Holothuroidea</taxon>
        <taxon>Aspidochirotacea</taxon>
        <taxon>Aspidochirotida</taxon>
        <taxon>Stichopodidae</taxon>
        <taxon>Apostichopus</taxon>
    </lineage>
</organism>
<dbReference type="GO" id="GO:0005777">
    <property type="term" value="C:peroxisome"/>
    <property type="evidence" value="ECO:0007669"/>
    <property type="project" value="InterPro"/>
</dbReference>
<dbReference type="GO" id="GO:0071949">
    <property type="term" value="F:FAD binding"/>
    <property type="evidence" value="ECO:0007669"/>
    <property type="project" value="InterPro"/>
</dbReference>
<name>A0A2G8L7I6_STIJA</name>
<dbReference type="SUPFAM" id="SSF56645">
    <property type="entry name" value="Acyl-CoA dehydrogenase NM domain-like"/>
    <property type="match status" value="1"/>
</dbReference>
<protein>
    <submittedName>
        <fullName evidence="2">Putative peroxisomal acyl-coenzyme A oxidase 3</fullName>
    </submittedName>
</protein>
<keyword evidence="3" id="KW-1185">Reference proteome</keyword>
<proteinExistence type="predicted"/>
<dbReference type="GO" id="GO:0005504">
    <property type="term" value="F:fatty acid binding"/>
    <property type="evidence" value="ECO:0007669"/>
    <property type="project" value="TreeGrafter"/>
</dbReference>
<comment type="pathway">
    <text evidence="1">Lipid metabolism.</text>
</comment>
<dbReference type="Proteomes" id="UP000230750">
    <property type="component" value="Unassembled WGS sequence"/>
</dbReference>
<sequence>MDQGFSIVEEAERITASRGNLNHETPRAIDFKNAEDQARRMLEEFPPGPLSLYREKASFRWQDMKILLDGAENVLLKYKVWKRMESDPLFHRPSRPMTIEEHRDMSTKQFRRFIEYQFTPYFMLRENFPLQLKAYLWLQEALNMYDASLSLRFNVHFGLFSGAILTAGSSRHAQFIDKGMHGESYTIISSASGRIRKYNICSNHENGHTAWHGNGRCDDCDHIPRTLLCCAISISAENMFSAST</sequence>
<dbReference type="GO" id="GO:0055088">
    <property type="term" value="P:lipid homeostasis"/>
    <property type="evidence" value="ECO:0007669"/>
    <property type="project" value="TreeGrafter"/>
</dbReference>
<dbReference type="GO" id="GO:0016402">
    <property type="term" value="F:pristanoyl-CoA oxidase activity"/>
    <property type="evidence" value="ECO:0007669"/>
    <property type="project" value="TreeGrafter"/>
</dbReference>
<evidence type="ECO:0000256" key="1">
    <source>
        <dbReference type="ARBA" id="ARBA00005189"/>
    </source>
</evidence>
<comment type="caution">
    <text evidence="2">The sequence shown here is derived from an EMBL/GenBank/DDBJ whole genome shotgun (WGS) entry which is preliminary data.</text>
</comment>
<dbReference type="EMBL" id="MRZV01000183">
    <property type="protein sequence ID" value="PIK56218.1"/>
    <property type="molecule type" value="Genomic_DNA"/>
</dbReference>
<dbReference type="InterPro" id="IPR009100">
    <property type="entry name" value="AcylCoA_DH/oxidase_NM_dom_sf"/>
</dbReference>
<accession>A0A2G8L7I6</accession>
<gene>
    <name evidence="2" type="ORF">BSL78_06856</name>
</gene>